<dbReference type="OrthoDB" id="6627079at2759"/>
<organism evidence="1 2">
    <name type="scientific">Ancylostoma duodenale</name>
    <dbReference type="NCBI Taxonomy" id="51022"/>
    <lineage>
        <taxon>Eukaryota</taxon>
        <taxon>Metazoa</taxon>
        <taxon>Ecdysozoa</taxon>
        <taxon>Nematoda</taxon>
        <taxon>Chromadorea</taxon>
        <taxon>Rhabditida</taxon>
        <taxon>Rhabditina</taxon>
        <taxon>Rhabditomorpha</taxon>
        <taxon>Strongyloidea</taxon>
        <taxon>Ancylostomatidae</taxon>
        <taxon>Ancylostomatinae</taxon>
        <taxon>Ancylostoma</taxon>
    </lineage>
</organism>
<sequence>MAPPSHVIHTTSTLVDRQWRQSYMKPGGQSWQVPANSGISHYNFKGTYSIVALIVVDTCYRITLVDCGGQGRISDSGMN</sequence>
<dbReference type="AlphaFoldDB" id="A0A0C2H6L4"/>
<evidence type="ECO:0000313" key="2">
    <source>
        <dbReference type="Proteomes" id="UP000054047"/>
    </source>
</evidence>
<name>A0A0C2H6L4_9BILA</name>
<reference evidence="1 2" key="1">
    <citation type="submission" date="2013-12" db="EMBL/GenBank/DDBJ databases">
        <title>Draft genome of the parsitic nematode Ancylostoma duodenale.</title>
        <authorList>
            <person name="Mitreva M."/>
        </authorList>
    </citation>
    <scope>NUCLEOTIDE SEQUENCE [LARGE SCALE GENOMIC DNA]</scope>
    <source>
        <strain evidence="1 2">Zhejiang</strain>
    </source>
</reference>
<proteinExistence type="predicted"/>
<gene>
    <name evidence="1" type="ORF">ANCDUO_00149</name>
</gene>
<keyword evidence="2" id="KW-1185">Reference proteome</keyword>
<dbReference type="EMBL" id="KN726145">
    <property type="protein sequence ID" value="KIH69510.1"/>
    <property type="molecule type" value="Genomic_DNA"/>
</dbReference>
<dbReference type="Proteomes" id="UP000054047">
    <property type="component" value="Unassembled WGS sequence"/>
</dbReference>
<accession>A0A0C2H6L4</accession>
<protein>
    <submittedName>
        <fullName evidence="1">Uncharacterized protein</fullName>
    </submittedName>
</protein>
<evidence type="ECO:0000313" key="1">
    <source>
        <dbReference type="EMBL" id="KIH69510.1"/>
    </source>
</evidence>